<reference evidence="3" key="1">
    <citation type="journal article" date="2019" name="Int. J. Syst. Evol. Microbiol.">
        <title>The Global Catalogue of Microorganisms (GCM) 10K type strain sequencing project: providing services to taxonomists for standard genome sequencing and annotation.</title>
        <authorList>
            <consortium name="The Broad Institute Genomics Platform"/>
            <consortium name="The Broad Institute Genome Sequencing Center for Infectious Disease"/>
            <person name="Wu L."/>
            <person name="Ma J."/>
        </authorList>
    </citation>
    <scope>NUCLEOTIDE SEQUENCE [LARGE SCALE GENOMIC DNA]</scope>
    <source>
        <strain evidence="3">JCM 7356</strain>
    </source>
</reference>
<dbReference type="EMBL" id="BAAATR010000020">
    <property type="protein sequence ID" value="GAA2255309.1"/>
    <property type="molecule type" value="Genomic_DNA"/>
</dbReference>
<protein>
    <submittedName>
        <fullName evidence="2">Endonuclease/exonuclease/phosphatase family protein</fullName>
    </submittedName>
</protein>
<dbReference type="InterPro" id="IPR005135">
    <property type="entry name" value="Endo/exonuclease/phosphatase"/>
</dbReference>
<proteinExistence type="predicted"/>
<gene>
    <name evidence="2" type="ORF">GCM10010430_43890</name>
</gene>
<sequence length="272" mass="29604">MTQQLLFPAEQAAEPSTTELRVLTLNVQHASPARSRRQAAWLAEQAHADVVVLTEVGAGPGGDALEEELRNMGYRSMVAPSSNGDYRTVLAARAEGMTAAPAPVEVLPHRFPLAHLAVSGQQVAVAGLYVPSRGPKERRNEDKRKFQAAVASALPGLLTQPDRLLVVLGDLNVVEPGHQPHHPVFGPWEYDFYRAFAEAGLTDAYRTANPDAVEHSWYGRGGNGYRFDHAFTKTNTERITACAYLHETRANGLSDHSALVLRITIPATEPSQ</sequence>
<dbReference type="SUPFAM" id="SSF56219">
    <property type="entry name" value="DNase I-like"/>
    <property type="match status" value="1"/>
</dbReference>
<keyword evidence="2" id="KW-0378">Hydrolase</keyword>
<dbReference type="GO" id="GO:0004519">
    <property type="term" value="F:endonuclease activity"/>
    <property type="evidence" value="ECO:0007669"/>
    <property type="project" value="UniProtKB-KW"/>
</dbReference>
<organism evidence="2 3">
    <name type="scientific">Kitasatospora cystarginea</name>
    <dbReference type="NCBI Taxonomy" id="58350"/>
    <lineage>
        <taxon>Bacteria</taxon>
        <taxon>Bacillati</taxon>
        <taxon>Actinomycetota</taxon>
        <taxon>Actinomycetes</taxon>
        <taxon>Kitasatosporales</taxon>
        <taxon>Streptomycetaceae</taxon>
        <taxon>Kitasatospora</taxon>
    </lineage>
</organism>
<evidence type="ECO:0000259" key="1">
    <source>
        <dbReference type="Pfam" id="PF03372"/>
    </source>
</evidence>
<evidence type="ECO:0000313" key="2">
    <source>
        <dbReference type="EMBL" id="GAA2255309.1"/>
    </source>
</evidence>
<dbReference type="RefSeq" id="WP_344638168.1">
    <property type="nucleotide sequence ID" value="NZ_BAAATR010000020.1"/>
</dbReference>
<evidence type="ECO:0000313" key="3">
    <source>
        <dbReference type="Proteomes" id="UP001500305"/>
    </source>
</evidence>
<name>A0ABP5R9I5_9ACTN</name>
<accession>A0ABP5R9I5</accession>
<comment type="caution">
    <text evidence="2">The sequence shown here is derived from an EMBL/GenBank/DDBJ whole genome shotgun (WGS) entry which is preliminary data.</text>
</comment>
<keyword evidence="2" id="KW-0540">Nuclease</keyword>
<keyword evidence="2" id="KW-0255">Endonuclease</keyword>
<dbReference type="Proteomes" id="UP001500305">
    <property type="component" value="Unassembled WGS sequence"/>
</dbReference>
<feature type="domain" description="Endonuclease/exonuclease/phosphatase" evidence="1">
    <location>
        <begin position="23"/>
        <end position="256"/>
    </location>
</feature>
<dbReference type="Gene3D" id="3.60.10.10">
    <property type="entry name" value="Endonuclease/exonuclease/phosphatase"/>
    <property type="match status" value="1"/>
</dbReference>
<keyword evidence="3" id="KW-1185">Reference proteome</keyword>
<dbReference type="InterPro" id="IPR036691">
    <property type="entry name" value="Endo/exonu/phosph_ase_sf"/>
</dbReference>
<dbReference type="Pfam" id="PF03372">
    <property type="entry name" value="Exo_endo_phos"/>
    <property type="match status" value="1"/>
</dbReference>